<dbReference type="PROSITE" id="PS50005">
    <property type="entry name" value="TPR"/>
    <property type="match status" value="7"/>
</dbReference>
<protein>
    <submittedName>
        <fullName evidence="2">TolA-binding protein</fullName>
    </submittedName>
</protein>
<feature type="repeat" description="TPR" evidence="1">
    <location>
        <begin position="314"/>
        <end position="347"/>
    </location>
</feature>
<dbReference type="InterPro" id="IPR011990">
    <property type="entry name" value="TPR-like_helical_dom_sf"/>
</dbReference>
<dbReference type="Pfam" id="PF12895">
    <property type="entry name" value="ANAPC3"/>
    <property type="match status" value="1"/>
</dbReference>
<feature type="repeat" description="TPR" evidence="1">
    <location>
        <begin position="501"/>
        <end position="534"/>
    </location>
</feature>
<dbReference type="PANTHER" id="PTHR12558:SF13">
    <property type="entry name" value="CELL DIVISION CYCLE PROTEIN 27 HOMOLOG"/>
    <property type="match status" value="1"/>
</dbReference>
<gene>
    <name evidence="2" type="ORF">SAMN04487907_10694</name>
</gene>
<dbReference type="Pfam" id="PF13174">
    <property type="entry name" value="TPR_6"/>
    <property type="match status" value="3"/>
</dbReference>
<feature type="repeat" description="TPR" evidence="1">
    <location>
        <begin position="611"/>
        <end position="644"/>
    </location>
</feature>
<feature type="repeat" description="TPR" evidence="1">
    <location>
        <begin position="279"/>
        <end position="312"/>
    </location>
</feature>
<dbReference type="Pfam" id="PF13432">
    <property type="entry name" value="TPR_16"/>
    <property type="match status" value="1"/>
</dbReference>
<dbReference type="RefSeq" id="WP_092543465.1">
    <property type="nucleotide sequence ID" value="NZ_FOKV01000006.1"/>
</dbReference>
<dbReference type="SUPFAM" id="SSF81901">
    <property type="entry name" value="HCP-like"/>
    <property type="match status" value="1"/>
</dbReference>
<accession>A0A1I1KW87</accession>
<dbReference type="AlphaFoldDB" id="A0A1I1KW87"/>
<dbReference type="PANTHER" id="PTHR12558">
    <property type="entry name" value="CELL DIVISION CYCLE 16,23,27"/>
    <property type="match status" value="1"/>
</dbReference>
<feature type="repeat" description="TPR" evidence="1">
    <location>
        <begin position="648"/>
        <end position="681"/>
    </location>
</feature>
<dbReference type="Gene3D" id="1.25.40.10">
    <property type="entry name" value="Tetratricopeptide repeat domain"/>
    <property type="match status" value="8"/>
</dbReference>
<evidence type="ECO:0000313" key="2">
    <source>
        <dbReference type="EMBL" id="SFC62403.1"/>
    </source>
</evidence>
<dbReference type="Pfam" id="PF13181">
    <property type="entry name" value="TPR_8"/>
    <property type="match status" value="2"/>
</dbReference>
<evidence type="ECO:0000313" key="3">
    <source>
        <dbReference type="Proteomes" id="UP000199438"/>
    </source>
</evidence>
<keyword evidence="1" id="KW-0802">TPR repeat</keyword>
<dbReference type="STRING" id="1334022.SAMN04487907_10694"/>
<feature type="repeat" description="TPR" evidence="1">
    <location>
        <begin position="425"/>
        <end position="458"/>
    </location>
</feature>
<dbReference type="Proteomes" id="UP000199438">
    <property type="component" value="Unassembled WGS sequence"/>
</dbReference>
<dbReference type="SUPFAM" id="SSF48452">
    <property type="entry name" value="TPR-like"/>
    <property type="match status" value="3"/>
</dbReference>
<dbReference type="EMBL" id="FOKV01000006">
    <property type="protein sequence ID" value="SFC62403.1"/>
    <property type="molecule type" value="Genomic_DNA"/>
</dbReference>
<proteinExistence type="predicted"/>
<reference evidence="3" key="1">
    <citation type="submission" date="2016-10" db="EMBL/GenBank/DDBJ databases">
        <authorList>
            <person name="Varghese N."/>
            <person name="Submissions S."/>
        </authorList>
    </citation>
    <scope>NUCLEOTIDE SEQUENCE [LARGE SCALE GENOMIC DNA]</scope>
    <source>
        <strain evidence="3">DSM 24499</strain>
    </source>
</reference>
<feature type="repeat" description="TPR" evidence="1">
    <location>
        <begin position="140"/>
        <end position="173"/>
    </location>
</feature>
<dbReference type="InterPro" id="IPR019734">
    <property type="entry name" value="TPR_rpt"/>
</dbReference>
<dbReference type="SMART" id="SM00028">
    <property type="entry name" value="TPR"/>
    <property type="match status" value="11"/>
</dbReference>
<evidence type="ECO:0000256" key="1">
    <source>
        <dbReference type="PROSITE-ProRule" id="PRU00339"/>
    </source>
</evidence>
<sequence>MTTGKPYLIVVFLLVASIGFSQQSAIYTNDLVKFNKALELYNNEQYLAAQKLFADVKEEATDEKIKGDCAYYVANAAVRLNQPGADELMERFVSRYPTSTKTNSAYHDVATYYFNTGKYPQARKWYDMVDEKSMSRAELEKYYFNKGYVYFQTNDMGQAKNYFNRVMDSEQYGAQAKYYIGYMAYESNDYDQANQYFDEVKGDERYGQDLSYYQADMNFKLGNFEKAIQLGKEQLPKSNVMEKSQLNKIIGESYFNLKQYDQAIPYLKEYQGVRRKWNNTDYYQLGYAYYQQGDYVNAISEFNKIIDGKNAIAQNAYYHLAQSYLESGQKQQALNAFKNASEMDFDAKIKEDAMLNYAKLGYEIGNSYESPSKVLITFLETYPNSANKAEAEELLINSFITSGNFEEAMQLLESNRNFADKVAYQKVAYFYGIQLYEEGDYYEAIKNFDKALKEPRDPKITAKATYWKAESEFNVNRIDDAIIGYKEFGGMTAAAGTDEKADLDYNIGYAYFKKNEYDRAIEYFKRYAENSQNESAKRNDAYLRLGDSYFVNSQYWPAMESYNSAIANGVGNADYAAFQKAISYGFVDRNERKIEDLSGFNNKYPRSAFRDDALYELGNTYVATNNTSQAISTYDRLIREVPGSALVPKAMLRQGLIYYNGNQGEKALSKFRKVVSDYPNTPEAMEAVSTARNVYVDLGRTDEYASWVKNIDFVEVSDADLDNTTYEAAENQYLANNTAQAKSNFQKYLKSFPNGIHAINANFYLAQLQYREGNREASIPNYKYVIDKPNNEFTEQSLARLSEIYLENSQYQEAVPLLQRLEQVAGDAQNTIYAQSNLMKSFDEMNQPGQAAAYADKVLANPEADKQARTDAQLIVARSAIKSGNEAKAKAAYAEVQKTATGELAAEALYYDAYFKNKSNNYEASNAAVQILAKDFSGYKKWGAKGLVLMAKNFYELGDAYQATYVLDNVIKNFSKYPEVVQEAQQELSRIKAEEAKTNSSVQTGNN</sequence>
<organism evidence="2 3">
    <name type="scientific">Zunongwangia mangrovi</name>
    <dbReference type="NCBI Taxonomy" id="1334022"/>
    <lineage>
        <taxon>Bacteria</taxon>
        <taxon>Pseudomonadati</taxon>
        <taxon>Bacteroidota</taxon>
        <taxon>Flavobacteriia</taxon>
        <taxon>Flavobacteriales</taxon>
        <taxon>Flavobacteriaceae</taxon>
        <taxon>Zunongwangia</taxon>
    </lineage>
</organism>
<dbReference type="OrthoDB" id="9814448at2"/>
<name>A0A1I1KW87_9FLAO</name>
<keyword evidence="3" id="KW-1185">Reference proteome</keyword>